<dbReference type="GO" id="GO:0016102">
    <property type="term" value="P:diterpenoid biosynthetic process"/>
    <property type="evidence" value="ECO:0007669"/>
    <property type="project" value="InterPro"/>
</dbReference>
<proteinExistence type="predicted"/>
<dbReference type="InterPro" id="IPR008930">
    <property type="entry name" value="Terpenoid_cyclase/PrenylTrfase"/>
</dbReference>
<dbReference type="FunFam" id="1.50.10.130:FF:000001">
    <property type="entry name" value="Isoprene synthase, chloroplastic"/>
    <property type="match status" value="1"/>
</dbReference>
<feature type="domain" description="Terpene synthase metal-binding" evidence="9">
    <location>
        <begin position="265"/>
        <end position="502"/>
    </location>
</feature>
<evidence type="ECO:0000256" key="4">
    <source>
        <dbReference type="ARBA" id="ARBA00022842"/>
    </source>
</evidence>
<sequence>MATEKSGYPQTNKQADVKIRPLADFPPCIWTDRFKPITIDKQVYDMHAKEIEMLKEEVRGMLIKSMKDGTTIHKLNLVDTVEQLGISYHFDKEIDSILHQIFLQNGPSKVVDDDLYATALQFRLLRQHGFNVSSSVFQQFLNSNGEFKETLTKDKRGLLSLYQAAYLRTQDDTILEEALSFATTHLKCGEELETMPSSLAKQIKHALEQSLHRGVPRVEARHFISVYEEDEAKNTTLLRLAKLDFYYLQILHRKELDQIESWIEELKLVSEVPYSRARWVECYFWGLATFFEPQYSLCRILSAKSSVFITTIDDTYDAYGDLDELKAFRDAIERWDIKEADGLPEYMRKTYIALINVVEWMDQEFAKQGMSRSYVSSKYKEEWKRYVRASYTQSKWFLNRELPAFQDYKEAAIITSAYFILAPASLAFMKMGIEEVFDWLAKDPKIVVAASKIGRFINDIASYESEKQRGTTGLECYMNSFNVSEEEAIKKFEEIVEDAWKEINEELLMPATDTMPREILMVFLNLARILDVTYKHNLDGYTDPALVLEPHIVDVLLDLIVL</sequence>
<evidence type="ECO:0000256" key="6">
    <source>
        <dbReference type="ARBA" id="ARBA00052562"/>
    </source>
</evidence>
<gene>
    <name evidence="10" type="ORF">OLC1_LOCUS23703</name>
</gene>
<organism evidence="10 11">
    <name type="scientific">Oldenlandia corymbosa var. corymbosa</name>
    <dbReference type="NCBI Taxonomy" id="529605"/>
    <lineage>
        <taxon>Eukaryota</taxon>
        <taxon>Viridiplantae</taxon>
        <taxon>Streptophyta</taxon>
        <taxon>Embryophyta</taxon>
        <taxon>Tracheophyta</taxon>
        <taxon>Spermatophyta</taxon>
        <taxon>Magnoliopsida</taxon>
        <taxon>eudicotyledons</taxon>
        <taxon>Gunneridae</taxon>
        <taxon>Pentapetalae</taxon>
        <taxon>asterids</taxon>
        <taxon>lamiids</taxon>
        <taxon>Gentianales</taxon>
        <taxon>Rubiaceae</taxon>
        <taxon>Rubioideae</taxon>
        <taxon>Spermacoceae</taxon>
        <taxon>Hedyotis-Oldenlandia complex</taxon>
        <taxon>Oldenlandia</taxon>
    </lineage>
</organism>
<dbReference type="InterPro" id="IPR050148">
    <property type="entry name" value="Terpene_synthase-like"/>
</dbReference>
<evidence type="ECO:0000256" key="7">
    <source>
        <dbReference type="ARBA" id="ARBA00066673"/>
    </source>
</evidence>
<evidence type="ECO:0000313" key="10">
    <source>
        <dbReference type="EMBL" id="CAI9117679.1"/>
    </source>
</evidence>
<keyword evidence="4" id="KW-0460">Magnesium</keyword>
<dbReference type="AlphaFoldDB" id="A0AAV1EDB3"/>
<reference evidence="10" key="1">
    <citation type="submission" date="2023-03" db="EMBL/GenBank/DDBJ databases">
        <authorList>
            <person name="Julca I."/>
        </authorList>
    </citation>
    <scope>NUCLEOTIDE SEQUENCE</scope>
</reference>
<dbReference type="GO" id="GO:0050551">
    <property type="term" value="F:myrcene synthase activity"/>
    <property type="evidence" value="ECO:0007669"/>
    <property type="project" value="UniProtKB-EC"/>
</dbReference>
<dbReference type="InterPro" id="IPR036965">
    <property type="entry name" value="Terpene_synth_N_sf"/>
</dbReference>
<feature type="domain" description="Terpene synthase N-terminal" evidence="8">
    <location>
        <begin position="30"/>
        <end position="207"/>
    </location>
</feature>
<dbReference type="CDD" id="cd00684">
    <property type="entry name" value="Terpene_cyclase_plant_C1"/>
    <property type="match status" value="1"/>
</dbReference>
<evidence type="ECO:0000256" key="1">
    <source>
        <dbReference type="ARBA" id="ARBA00001946"/>
    </source>
</evidence>
<evidence type="ECO:0000256" key="2">
    <source>
        <dbReference type="ARBA" id="ARBA00004721"/>
    </source>
</evidence>
<dbReference type="EMBL" id="OX459126">
    <property type="protein sequence ID" value="CAI9117679.1"/>
    <property type="molecule type" value="Genomic_DNA"/>
</dbReference>
<dbReference type="PANTHER" id="PTHR31225">
    <property type="entry name" value="OS04G0344100 PROTEIN-RELATED"/>
    <property type="match status" value="1"/>
</dbReference>
<dbReference type="SFLD" id="SFLDG01019">
    <property type="entry name" value="Terpene_Cyclase_Like_1_C_Termi"/>
    <property type="match status" value="1"/>
</dbReference>
<evidence type="ECO:0000313" key="11">
    <source>
        <dbReference type="Proteomes" id="UP001161247"/>
    </source>
</evidence>
<keyword evidence="3" id="KW-0479">Metal-binding</keyword>
<dbReference type="PANTHER" id="PTHR31225:SF93">
    <property type="entry name" value="ALPHA-HUMULENE_(-)-(E)-BETA-CARYOPHYLLENE SYNTHASE"/>
    <property type="match status" value="1"/>
</dbReference>
<dbReference type="InterPro" id="IPR008949">
    <property type="entry name" value="Isoprenoid_synthase_dom_sf"/>
</dbReference>
<evidence type="ECO:0000256" key="3">
    <source>
        <dbReference type="ARBA" id="ARBA00022723"/>
    </source>
</evidence>
<keyword evidence="11" id="KW-1185">Reference proteome</keyword>
<evidence type="ECO:0000259" key="9">
    <source>
        <dbReference type="Pfam" id="PF03936"/>
    </source>
</evidence>
<dbReference type="Proteomes" id="UP001161247">
    <property type="component" value="Chromosome 9"/>
</dbReference>
<name>A0AAV1EDB3_OLDCO</name>
<keyword evidence="5" id="KW-0456">Lyase</keyword>
<evidence type="ECO:0000259" key="8">
    <source>
        <dbReference type="Pfam" id="PF01397"/>
    </source>
</evidence>
<comment type="pathway">
    <text evidence="2">Secondary metabolite biosynthesis; terpenoid biosynthesis.</text>
</comment>
<protein>
    <recommendedName>
        <fullName evidence="7">myrcene synthase</fullName>
        <ecNumber evidence="7">4.2.3.15</ecNumber>
    </recommendedName>
</protein>
<dbReference type="InterPro" id="IPR034741">
    <property type="entry name" value="Terpene_cyclase-like_1_C"/>
</dbReference>
<dbReference type="Pfam" id="PF03936">
    <property type="entry name" value="Terpene_synth_C"/>
    <property type="match status" value="1"/>
</dbReference>
<dbReference type="InterPro" id="IPR005630">
    <property type="entry name" value="Terpene_synthase_metal-bd"/>
</dbReference>
<dbReference type="Gene3D" id="1.50.10.130">
    <property type="entry name" value="Terpene synthase, N-terminal domain"/>
    <property type="match status" value="1"/>
</dbReference>
<dbReference type="Gene3D" id="1.10.600.10">
    <property type="entry name" value="Farnesyl Diphosphate Synthase"/>
    <property type="match status" value="1"/>
</dbReference>
<dbReference type="EC" id="4.2.3.15" evidence="7"/>
<accession>A0AAV1EDB3</accession>
<evidence type="ECO:0000256" key="5">
    <source>
        <dbReference type="ARBA" id="ARBA00023239"/>
    </source>
</evidence>
<dbReference type="SFLD" id="SFLDS00005">
    <property type="entry name" value="Isoprenoid_Synthase_Type_I"/>
    <property type="match status" value="1"/>
</dbReference>
<dbReference type="SUPFAM" id="SSF48576">
    <property type="entry name" value="Terpenoid synthases"/>
    <property type="match status" value="1"/>
</dbReference>
<dbReference type="InterPro" id="IPR044814">
    <property type="entry name" value="Terpene_cyclase_plant_C1"/>
</dbReference>
<comment type="cofactor">
    <cofactor evidence="1">
        <name>Mg(2+)</name>
        <dbReference type="ChEBI" id="CHEBI:18420"/>
    </cofactor>
</comment>
<dbReference type="GO" id="GO:0000287">
    <property type="term" value="F:magnesium ion binding"/>
    <property type="evidence" value="ECO:0007669"/>
    <property type="project" value="InterPro"/>
</dbReference>
<dbReference type="SUPFAM" id="SSF48239">
    <property type="entry name" value="Terpenoid cyclases/Protein prenyltransferases"/>
    <property type="match status" value="1"/>
</dbReference>
<dbReference type="FunFam" id="1.10.600.10:FF:000007">
    <property type="entry name" value="Isoprene synthase, chloroplastic"/>
    <property type="match status" value="1"/>
</dbReference>
<dbReference type="InterPro" id="IPR001906">
    <property type="entry name" value="Terpene_synth_N"/>
</dbReference>
<dbReference type="Pfam" id="PF01397">
    <property type="entry name" value="Terpene_synth"/>
    <property type="match status" value="1"/>
</dbReference>
<comment type="catalytic activity">
    <reaction evidence="6">
        <text>(2E)-geranyl diphosphate = beta-myrcene + diphosphate</text>
        <dbReference type="Rhea" id="RHEA:16965"/>
        <dbReference type="ChEBI" id="CHEBI:17221"/>
        <dbReference type="ChEBI" id="CHEBI:33019"/>
        <dbReference type="ChEBI" id="CHEBI:58057"/>
        <dbReference type="EC" id="4.2.3.15"/>
    </reaction>
    <physiologicalReaction direction="left-to-right" evidence="6">
        <dbReference type="Rhea" id="RHEA:16966"/>
    </physiologicalReaction>
</comment>